<dbReference type="AlphaFoldDB" id="A0A1I0I6U5"/>
<dbReference type="InterPro" id="IPR050447">
    <property type="entry name" value="Erg6_SMT_methyltransf"/>
</dbReference>
<reference evidence="4 5" key="1">
    <citation type="submission" date="2016-10" db="EMBL/GenBank/DDBJ databases">
        <authorList>
            <person name="de Groot N.N."/>
        </authorList>
    </citation>
    <scope>NUCLEOTIDE SEQUENCE [LARGE SCALE GENOMIC DNA]</scope>
    <source>
        <strain evidence="4 5">KH1P1</strain>
    </source>
</reference>
<dbReference type="Proteomes" id="UP000199820">
    <property type="component" value="Unassembled WGS sequence"/>
</dbReference>
<feature type="region of interest" description="Disordered" evidence="2">
    <location>
        <begin position="1"/>
        <end position="30"/>
    </location>
</feature>
<dbReference type="GO" id="GO:0032259">
    <property type="term" value="P:methylation"/>
    <property type="evidence" value="ECO:0007669"/>
    <property type="project" value="UniProtKB-KW"/>
</dbReference>
<dbReference type="Gene3D" id="3.40.50.150">
    <property type="entry name" value="Vaccinia Virus protein VP39"/>
    <property type="match status" value="1"/>
</dbReference>
<organism evidence="4 5">
    <name type="scientific">[Clostridium] aminophilum</name>
    <dbReference type="NCBI Taxonomy" id="1526"/>
    <lineage>
        <taxon>Bacteria</taxon>
        <taxon>Bacillati</taxon>
        <taxon>Bacillota</taxon>
        <taxon>Clostridia</taxon>
        <taxon>Lachnospirales</taxon>
        <taxon>Lachnospiraceae</taxon>
    </lineage>
</organism>
<dbReference type="EMBL" id="FOIL01000068">
    <property type="protein sequence ID" value="SET91617.1"/>
    <property type="molecule type" value="Genomic_DNA"/>
</dbReference>
<gene>
    <name evidence="4" type="ORF">SAMN04487771_10685</name>
</gene>
<dbReference type="InterPro" id="IPR013216">
    <property type="entry name" value="Methyltransf_11"/>
</dbReference>
<evidence type="ECO:0000256" key="2">
    <source>
        <dbReference type="SAM" id="MobiDB-lite"/>
    </source>
</evidence>
<proteinExistence type="predicted"/>
<evidence type="ECO:0000313" key="5">
    <source>
        <dbReference type="Proteomes" id="UP000199820"/>
    </source>
</evidence>
<dbReference type="Pfam" id="PF08241">
    <property type="entry name" value="Methyltransf_11"/>
    <property type="match status" value="1"/>
</dbReference>
<dbReference type="OrthoDB" id="9772751at2"/>
<dbReference type="RefSeq" id="WP_074650489.1">
    <property type="nucleotide sequence ID" value="NZ_FOIL01000068.1"/>
</dbReference>
<accession>A0A1I0I6U5</accession>
<feature type="compositionally biased region" description="Basic and acidic residues" evidence="2">
    <location>
        <begin position="1"/>
        <end position="15"/>
    </location>
</feature>
<evidence type="ECO:0000313" key="4">
    <source>
        <dbReference type="EMBL" id="SET91617.1"/>
    </source>
</evidence>
<dbReference type="PANTHER" id="PTHR44068">
    <property type="entry name" value="ZGC:194242"/>
    <property type="match status" value="1"/>
</dbReference>
<protein>
    <submittedName>
        <fullName evidence="4">Ubiquinone/menaquinone biosynthesis C-methylase UbiE</fullName>
    </submittedName>
</protein>
<dbReference type="PANTHER" id="PTHR44068:SF1">
    <property type="entry name" value="HYPOTHETICAL LOC100005854"/>
    <property type="match status" value="1"/>
</dbReference>
<sequence length="224" mass="25610">MENKNYTEQDLDKMSPMEITELGNPAKPEGAAGARMLARMNESHREVTEWGLSHAEFRPEDTILDIGCGGGRTLEYMAERSPKGKLWGVDVSQVSVEESRKRNEKRIAEGRMEILEGSAAKLPFADQTFDKVTTVESFYFWPDAMEGLKEVLRVLKPDGTFLLIADVYETGDLPEDIRENIAKFHMRNPTPADFRHMFVDAGFWKTEIHRKEETTWICVEGTKY</sequence>
<keyword evidence="4" id="KW-0830">Ubiquinone</keyword>
<dbReference type="GO" id="GO:0003838">
    <property type="term" value="F:sterol 24-C-methyltransferase activity"/>
    <property type="evidence" value="ECO:0007669"/>
    <property type="project" value="TreeGrafter"/>
</dbReference>
<dbReference type="InterPro" id="IPR029063">
    <property type="entry name" value="SAM-dependent_MTases_sf"/>
</dbReference>
<name>A0A1I0I6U5_9FIRM</name>
<evidence type="ECO:0000256" key="1">
    <source>
        <dbReference type="ARBA" id="ARBA00022679"/>
    </source>
</evidence>
<dbReference type="CDD" id="cd02440">
    <property type="entry name" value="AdoMet_MTases"/>
    <property type="match status" value="1"/>
</dbReference>
<dbReference type="GO" id="GO:0016126">
    <property type="term" value="P:sterol biosynthetic process"/>
    <property type="evidence" value="ECO:0007669"/>
    <property type="project" value="TreeGrafter"/>
</dbReference>
<dbReference type="STRING" id="1526.SAMN02910262_01338"/>
<feature type="domain" description="Methyltransferase type 11" evidence="3">
    <location>
        <begin position="64"/>
        <end position="162"/>
    </location>
</feature>
<dbReference type="SUPFAM" id="SSF53335">
    <property type="entry name" value="S-adenosyl-L-methionine-dependent methyltransferases"/>
    <property type="match status" value="1"/>
</dbReference>
<keyword evidence="4" id="KW-0489">Methyltransferase</keyword>
<keyword evidence="1" id="KW-0808">Transferase</keyword>
<dbReference type="eggNOG" id="COG2226">
    <property type="taxonomic scope" value="Bacteria"/>
</dbReference>
<keyword evidence="5" id="KW-1185">Reference proteome</keyword>
<evidence type="ECO:0000259" key="3">
    <source>
        <dbReference type="Pfam" id="PF08241"/>
    </source>
</evidence>